<dbReference type="Pfam" id="PF01764">
    <property type="entry name" value="Lipase_3"/>
    <property type="match status" value="1"/>
</dbReference>
<proteinExistence type="predicted"/>
<evidence type="ECO:0000313" key="2">
    <source>
        <dbReference type="EMBL" id="KAK9102411.1"/>
    </source>
</evidence>
<evidence type="ECO:0000313" key="3">
    <source>
        <dbReference type="Proteomes" id="UP001417504"/>
    </source>
</evidence>
<comment type="caution">
    <text evidence="2">The sequence shown here is derived from an EMBL/GenBank/DDBJ whole genome shotgun (WGS) entry which is preliminary data.</text>
</comment>
<dbReference type="PANTHER" id="PTHR46086:SF17">
    <property type="entry name" value="ALPHA_BETA-HYDROLASES SUPERFAMILY PROTEIN"/>
    <property type="match status" value="1"/>
</dbReference>
<dbReference type="AlphaFoldDB" id="A0AAP0EZ83"/>
<dbReference type="Proteomes" id="UP001417504">
    <property type="component" value="Unassembled WGS sequence"/>
</dbReference>
<feature type="domain" description="Fungal lipase-type" evidence="1">
    <location>
        <begin position="212"/>
        <end position="373"/>
    </location>
</feature>
<protein>
    <recommendedName>
        <fullName evidence="1">Fungal lipase-type domain-containing protein</fullName>
    </recommendedName>
</protein>
<dbReference type="GO" id="GO:0006629">
    <property type="term" value="P:lipid metabolic process"/>
    <property type="evidence" value="ECO:0007669"/>
    <property type="project" value="InterPro"/>
</dbReference>
<dbReference type="SUPFAM" id="SSF53474">
    <property type="entry name" value="alpha/beta-Hydrolases"/>
    <property type="match status" value="1"/>
</dbReference>
<evidence type="ECO:0000259" key="1">
    <source>
        <dbReference type="Pfam" id="PF01764"/>
    </source>
</evidence>
<dbReference type="InterPro" id="IPR044819">
    <property type="entry name" value="OBL-like"/>
</dbReference>
<dbReference type="Gene3D" id="3.40.50.1820">
    <property type="entry name" value="alpha/beta hydrolase"/>
    <property type="match status" value="1"/>
</dbReference>
<dbReference type="InterPro" id="IPR029058">
    <property type="entry name" value="AB_hydrolase_fold"/>
</dbReference>
<dbReference type="CDD" id="cd00519">
    <property type="entry name" value="Lipase_3"/>
    <property type="match status" value="1"/>
</dbReference>
<keyword evidence="3" id="KW-1185">Reference proteome</keyword>
<dbReference type="GO" id="GO:0004806">
    <property type="term" value="F:triacylglycerol lipase activity"/>
    <property type="evidence" value="ECO:0007669"/>
    <property type="project" value="InterPro"/>
</dbReference>
<organism evidence="2 3">
    <name type="scientific">Stephania japonica</name>
    <dbReference type="NCBI Taxonomy" id="461633"/>
    <lineage>
        <taxon>Eukaryota</taxon>
        <taxon>Viridiplantae</taxon>
        <taxon>Streptophyta</taxon>
        <taxon>Embryophyta</taxon>
        <taxon>Tracheophyta</taxon>
        <taxon>Spermatophyta</taxon>
        <taxon>Magnoliopsida</taxon>
        <taxon>Ranunculales</taxon>
        <taxon>Menispermaceae</taxon>
        <taxon>Menispermoideae</taxon>
        <taxon>Cissampelideae</taxon>
        <taxon>Stephania</taxon>
    </lineage>
</organism>
<dbReference type="EMBL" id="JBBNAE010000008">
    <property type="protein sequence ID" value="KAK9102411.1"/>
    <property type="molecule type" value="Genomic_DNA"/>
</dbReference>
<sequence length="487" mass="55802">MASFSSTEYVIYHPEKLGLSDVFSFFLFGRRLHGSELVELKTQEAKLTGFNFITLLTLILQKILLWLNGPLALLGRVVEFILNLISLNGGPFKLILHLLTGKLVIPKRDSAEFRSLIGHIDGRTDLQKPKPFLSFYESSMEKINLSAINMIDLTMMAAKIVYENEAYVKNVITNHWKMNFVGFYNCWNEYVKGEETQAFIFTDRPLDAQLIVVAFRGTEPFNGKDWVTDIDLSWLSMGEEMGRVHLGFMKALGLQDDKDAKKGWPKTYVGTKRLAYYVIREQITALLKINPDAKVIVTGHSLGGALATLFPSVLMLHQEESLLKSLYGVYTYGQPRVGDKKFGSYMSGQLNPIFRRYFRVVYRYDMVPRVPFDDKISQFSHFGGCLYYRSWFKGEVLKEEPARNYFSLFYLPSKYFNAWLDLFRALFIGFTKGKDYRESLVSILFRVLGLIIPGAASHSPRDYVNGGRLAKITITEEHEEEEEAILV</sequence>
<gene>
    <name evidence="2" type="ORF">Sjap_019665</name>
</gene>
<name>A0AAP0EZ83_9MAGN</name>
<reference evidence="2 3" key="1">
    <citation type="submission" date="2024-01" db="EMBL/GenBank/DDBJ databases">
        <title>Genome assemblies of Stephania.</title>
        <authorList>
            <person name="Yang L."/>
        </authorList>
    </citation>
    <scope>NUCLEOTIDE SEQUENCE [LARGE SCALE GENOMIC DNA]</scope>
    <source>
        <strain evidence="2">QJT</strain>
        <tissue evidence="2">Leaf</tissue>
    </source>
</reference>
<dbReference type="InterPro" id="IPR002921">
    <property type="entry name" value="Fungal_lipase-type"/>
</dbReference>
<accession>A0AAP0EZ83</accession>
<dbReference type="PANTHER" id="PTHR46086">
    <property type="entry name" value="ALPHA/BETA-HYDROLASES SUPERFAMILY PROTEIN"/>
    <property type="match status" value="1"/>
</dbReference>